<keyword evidence="1" id="KW-0175">Coiled coil</keyword>
<feature type="compositionally biased region" description="Acidic residues" evidence="2">
    <location>
        <begin position="63"/>
        <end position="81"/>
    </location>
</feature>
<evidence type="ECO:0000256" key="2">
    <source>
        <dbReference type="SAM" id="MobiDB-lite"/>
    </source>
</evidence>
<protein>
    <submittedName>
        <fullName evidence="3">Uncharacterized protein</fullName>
    </submittedName>
</protein>
<dbReference type="Proteomes" id="UP001164746">
    <property type="component" value="Chromosome 11"/>
</dbReference>
<gene>
    <name evidence="3" type="ORF">MAR_001825</name>
</gene>
<evidence type="ECO:0000313" key="3">
    <source>
        <dbReference type="EMBL" id="WAR19987.1"/>
    </source>
</evidence>
<feature type="compositionally biased region" description="Polar residues" evidence="2">
    <location>
        <begin position="94"/>
        <end position="106"/>
    </location>
</feature>
<name>A0ABY7FCX8_MYAAR</name>
<feature type="region of interest" description="Disordered" evidence="2">
    <location>
        <begin position="301"/>
        <end position="343"/>
    </location>
</feature>
<dbReference type="EMBL" id="CP111022">
    <property type="protein sequence ID" value="WAR19987.1"/>
    <property type="molecule type" value="Genomic_DNA"/>
</dbReference>
<keyword evidence="4" id="KW-1185">Reference proteome</keyword>
<feature type="compositionally biased region" description="Polar residues" evidence="2">
    <location>
        <begin position="334"/>
        <end position="343"/>
    </location>
</feature>
<feature type="coiled-coil region" evidence="1">
    <location>
        <begin position="195"/>
        <end position="278"/>
    </location>
</feature>
<sequence length="343" mass="38818">MADVIMKEQKLGNVLSGRKLSYGVLDTAESLMDNIDDLAEVLDQLTEKYEHAQETLEQKAGIEEEGEEQTEEEGQEQEQEQEQGIVIKVNCEATTPSPTLSPQRSPSHIVPNGITRRHSGDFRMFRKLKSCLDSTRHLISSLRREKGRLMKRELSVECRMSEMEDYKSHIKQDLTSLNDLVDMLTERICELELRLADGQEEAEGLTAERDALQERLDRTEALCAELNEDNDSLRAENGRLHDRLRLGNRELQYEIEVIQVENVKLKELVREFSELEESEPETAMSPDGDLGVASLTDGSEDLCNNNVTMETGHEQNKSNSAVKVNGKKTGYANGRSTIKDYSN</sequence>
<evidence type="ECO:0000256" key="1">
    <source>
        <dbReference type="SAM" id="Coils"/>
    </source>
</evidence>
<feature type="region of interest" description="Disordered" evidence="2">
    <location>
        <begin position="94"/>
        <end position="115"/>
    </location>
</feature>
<accession>A0ABY7FCX8</accession>
<evidence type="ECO:0000313" key="4">
    <source>
        <dbReference type="Proteomes" id="UP001164746"/>
    </source>
</evidence>
<organism evidence="3 4">
    <name type="scientific">Mya arenaria</name>
    <name type="common">Soft-shell clam</name>
    <dbReference type="NCBI Taxonomy" id="6604"/>
    <lineage>
        <taxon>Eukaryota</taxon>
        <taxon>Metazoa</taxon>
        <taxon>Spiralia</taxon>
        <taxon>Lophotrochozoa</taxon>
        <taxon>Mollusca</taxon>
        <taxon>Bivalvia</taxon>
        <taxon>Autobranchia</taxon>
        <taxon>Heteroconchia</taxon>
        <taxon>Euheterodonta</taxon>
        <taxon>Imparidentia</taxon>
        <taxon>Neoheterodontei</taxon>
        <taxon>Myida</taxon>
        <taxon>Myoidea</taxon>
        <taxon>Myidae</taxon>
        <taxon>Mya</taxon>
    </lineage>
</organism>
<reference evidence="3" key="1">
    <citation type="submission" date="2022-11" db="EMBL/GenBank/DDBJ databases">
        <title>Centuries of genome instability and evolution in soft-shell clam transmissible cancer (bioRxiv).</title>
        <authorList>
            <person name="Hart S.F.M."/>
            <person name="Yonemitsu M.A."/>
            <person name="Giersch R.M."/>
            <person name="Beal B.F."/>
            <person name="Arriagada G."/>
            <person name="Davis B.W."/>
            <person name="Ostrander E.A."/>
            <person name="Goff S.P."/>
            <person name="Metzger M.J."/>
        </authorList>
    </citation>
    <scope>NUCLEOTIDE SEQUENCE</scope>
    <source>
        <strain evidence="3">MELC-2E11</strain>
        <tissue evidence="3">Siphon/mantle</tissue>
    </source>
</reference>
<feature type="region of interest" description="Disordered" evidence="2">
    <location>
        <begin position="62"/>
        <end position="81"/>
    </location>
</feature>
<proteinExistence type="predicted"/>
<dbReference type="Gene3D" id="1.10.287.1490">
    <property type="match status" value="1"/>
</dbReference>